<dbReference type="GO" id="GO:0032259">
    <property type="term" value="P:methylation"/>
    <property type="evidence" value="ECO:0007669"/>
    <property type="project" value="UniProtKB-KW"/>
</dbReference>
<dbReference type="Gene3D" id="1.10.220.160">
    <property type="match status" value="1"/>
</dbReference>
<sequence>MQNFSKYFKDAYKDFSEALELTRSQGDIPWLLVMKGKCLMKMGENHKAGKVFFQAEQSLRSSCVTEEMESRMIQELYSEAATNMEQGKDQYVDIPLLTEDMKTAGFSSSLQICTNEEKGRYVIVKEDIKKGTMLLSEDAVGFWLAPCRYEKCCNFCMKKLAKRYVSCRDCKAVRYCSLVCEHKAWTQYHSVECPFLDILKYFSSFHSSLRLVIRYGFDAILDTIDEGEIPLQFFRENGFPDNYRSVYSMFGHDSHIPFESMFAYCIGSLLLTRVAEVMGLIGRDSNEYCTFAAILLKHIFQISTNCFSLINNMLTHLPELNILVDHGDYTKNGIGFFLAASLFSHSCDCNCDRYTLGNQLVFVANRDIPAGEELSVTYGPSYKTMTFNERQDYLKTHYHFVCKCRACANKWENVNYAYRCTQCSGALVHNPQTRACCSHCGTNFRDVYIFEEKAIQAKRCLSKAVIMMQQNNLNAVKKNLDNALMISTRVHFSRVPQYSIHMYLLEYFSLKGDYYQMHVQCVQLALIHRELHGRDALQSAAYMIRATHLLLKHINSTTKDSAELIRARAIYSQALVILDEIKGRQVNVIEKEHMERFKLIPALNRMLQN</sequence>
<evidence type="ECO:0000256" key="15">
    <source>
        <dbReference type="PROSITE-ProRule" id="PRU00134"/>
    </source>
</evidence>
<evidence type="ECO:0000256" key="6">
    <source>
        <dbReference type="ARBA" id="ARBA00022691"/>
    </source>
</evidence>
<proteinExistence type="predicted"/>
<evidence type="ECO:0000313" key="18">
    <source>
        <dbReference type="EMBL" id="RWS27657.1"/>
    </source>
</evidence>
<evidence type="ECO:0000256" key="2">
    <source>
        <dbReference type="ARBA" id="ARBA00004496"/>
    </source>
</evidence>
<evidence type="ECO:0000313" key="19">
    <source>
        <dbReference type="Proteomes" id="UP000288716"/>
    </source>
</evidence>
<organism evidence="18 19">
    <name type="scientific">Leptotrombidium deliense</name>
    <dbReference type="NCBI Taxonomy" id="299467"/>
    <lineage>
        <taxon>Eukaryota</taxon>
        <taxon>Metazoa</taxon>
        <taxon>Ecdysozoa</taxon>
        <taxon>Arthropoda</taxon>
        <taxon>Chelicerata</taxon>
        <taxon>Arachnida</taxon>
        <taxon>Acari</taxon>
        <taxon>Acariformes</taxon>
        <taxon>Trombidiformes</taxon>
        <taxon>Prostigmata</taxon>
        <taxon>Anystina</taxon>
        <taxon>Parasitengona</taxon>
        <taxon>Trombiculoidea</taxon>
        <taxon>Trombiculidae</taxon>
        <taxon>Leptotrombidium</taxon>
    </lineage>
</organism>
<evidence type="ECO:0000256" key="7">
    <source>
        <dbReference type="ARBA" id="ARBA00022723"/>
    </source>
</evidence>
<dbReference type="OrthoDB" id="62495at2759"/>
<dbReference type="VEuPathDB" id="VectorBase:LDEU004383"/>
<evidence type="ECO:0000256" key="9">
    <source>
        <dbReference type="ARBA" id="ARBA00022833"/>
    </source>
</evidence>
<comment type="catalytic activity">
    <reaction evidence="11">
        <text>L-lysyl-[protein] + S-adenosyl-L-methionine = N(6)-methyl-L-lysyl-[protein] + S-adenosyl-L-homocysteine + H(+)</text>
        <dbReference type="Rhea" id="RHEA:51736"/>
        <dbReference type="Rhea" id="RHEA-COMP:9752"/>
        <dbReference type="Rhea" id="RHEA-COMP:13053"/>
        <dbReference type="ChEBI" id="CHEBI:15378"/>
        <dbReference type="ChEBI" id="CHEBI:29969"/>
        <dbReference type="ChEBI" id="CHEBI:57856"/>
        <dbReference type="ChEBI" id="CHEBI:59789"/>
        <dbReference type="ChEBI" id="CHEBI:61929"/>
    </reaction>
</comment>
<dbReference type="GO" id="GO:0008757">
    <property type="term" value="F:S-adenosylmethionine-dependent methyltransferase activity"/>
    <property type="evidence" value="ECO:0007669"/>
    <property type="project" value="UniProtKB-ARBA"/>
</dbReference>
<keyword evidence="5" id="KW-0808">Transferase</keyword>
<evidence type="ECO:0000259" key="17">
    <source>
        <dbReference type="PROSITE" id="PS50865"/>
    </source>
</evidence>
<dbReference type="PANTHER" id="PTHR46165">
    <property type="entry name" value="SET AND MYND DOMAIN-CONTAINING PROTEIN 4"/>
    <property type="match status" value="1"/>
</dbReference>
<dbReference type="SUPFAM" id="SSF144232">
    <property type="entry name" value="HIT/MYND zinc finger-like"/>
    <property type="match status" value="1"/>
</dbReference>
<comment type="subcellular location">
    <subcellularLocation>
        <location evidence="2">Cytoplasm</location>
    </subcellularLocation>
    <subcellularLocation>
        <location evidence="1">Nucleus</location>
    </subcellularLocation>
</comment>
<dbReference type="InterPro" id="IPR052097">
    <property type="entry name" value="SET-MYND_domain_protein"/>
</dbReference>
<dbReference type="Gene3D" id="6.10.140.2220">
    <property type="match status" value="1"/>
</dbReference>
<keyword evidence="19" id="KW-1185">Reference proteome</keyword>
<dbReference type="EMBL" id="NCKV01001855">
    <property type="protein sequence ID" value="RWS27657.1"/>
    <property type="molecule type" value="Genomic_DNA"/>
</dbReference>
<keyword evidence="8 15" id="KW-0863">Zinc-finger</keyword>
<dbReference type="PANTHER" id="PTHR46165:SF2">
    <property type="entry name" value="SET AND MYND DOMAIN-CONTAINING PROTEIN 4"/>
    <property type="match status" value="1"/>
</dbReference>
<dbReference type="InterPro" id="IPR002893">
    <property type="entry name" value="Znf_MYND"/>
</dbReference>
<dbReference type="InterPro" id="IPR044421">
    <property type="entry name" value="SMYD4_SET"/>
</dbReference>
<evidence type="ECO:0000256" key="11">
    <source>
        <dbReference type="ARBA" id="ARBA00048985"/>
    </source>
</evidence>
<dbReference type="SUPFAM" id="SSF82199">
    <property type="entry name" value="SET domain"/>
    <property type="match status" value="1"/>
</dbReference>
<evidence type="ECO:0000256" key="13">
    <source>
        <dbReference type="ARBA" id="ARBA00093635"/>
    </source>
</evidence>
<dbReference type="GO" id="GO:0008270">
    <property type="term" value="F:zinc ion binding"/>
    <property type="evidence" value="ECO:0007669"/>
    <property type="project" value="UniProtKB-KW"/>
</dbReference>
<dbReference type="InterPro" id="IPR001214">
    <property type="entry name" value="SET_dom"/>
</dbReference>
<evidence type="ECO:0000256" key="5">
    <source>
        <dbReference type="ARBA" id="ARBA00022679"/>
    </source>
</evidence>
<feature type="domain" description="MYND-type" evidence="17">
    <location>
        <begin position="153"/>
        <end position="193"/>
    </location>
</feature>
<dbReference type="Pfam" id="PF01753">
    <property type="entry name" value="zf-MYND"/>
    <property type="match status" value="1"/>
</dbReference>
<comment type="caution">
    <text evidence="18">The sequence shown here is derived from an EMBL/GenBank/DDBJ whole genome shotgun (WGS) entry which is preliminary data.</text>
</comment>
<evidence type="ECO:0000259" key="16">
    <source>
        <dbReference type="PROSITE" id="PS50280"/>
    </source>
</evidence>
<dbReference type="STRING" id="299467.A0A443SJF0"/>
<feature type="domain" description="SET" evidence="16">
    <location>
        <begin position="108"/>
        <end position="379"/>
    </location>
</feature>
<evidence type="ECO:0000256" key="3">
    <source>
        <dbReference type="ARBA" id="ARBA00022490"/>
    </source>
</evidence>
<dbReference type="AlphaFoldDB" id="A0A443SJF0"/>
<dbReference type="Proteomes" id="UP000288716">
    <property type="component" value="Unassembled WGS sequence"/>
</dbReference>
<dbReference type="PROSITE" id="PS50280">
    <property type="entry name" value="SET"/>
    <property type="match status" value="1"/>
</dbReference>
<accession>A0A443SJF0</accession>
<evidence type="ECO:0000256" key="8">
    <source>
        <dbReference type="ARBA" id="ARBA00022771"/>
    </source>
</evidence>
<evidence type="ECO:0000256" key="4">
    <source>
        <dbReference type="ARBA" id="ARBA00022603"/>
    </source>
</evidence>
<keyword evidence="9" id="KW-0862">Zinc</keyword>
<dbReference type="GO" id="GO:0005737">
    <property type="term" value="C:cytoplasm"/>
    <property type="evidence" value="ECO:0007669"/>
    <property type="project" value="UniProtKB-SubCell"/>
</dbReference>
<keyword evidence="4" id="KW-0489">Methyltransferase</keyword>
<gene>
    <name evidence="18" type="ORF">B4U80_00450</name>
</gene>
<comment type="function">
    <text evidence="12">Protein-lysine N-methyltransferase. Monomethylates PRMT5, modulating its transcriptional activity. May also act as a histone methyltransferase. Plays a critical role in cardiac development. Acts as a key epigenetic regulator of gene expression during cardiac development via its dual activities as a methyltransferase and negative regulator of HDAC1.</text>
</comment>
<dbReference type="CDD" id="cd10536">
    <property type="entry name" value="SET_SMYD4"/>
    <property type="match status" value="1"/>
</dbReference>
<evidence type="ECO:0000256" key="1">
    <source>
        <dbReference type="ARBA" id="ARBA00004123"/>
    </source>
</evidence>
<protein>
    <recommendedName>
        <fullName evidence="13">Protein-lysine N-methyltransferase SMYD4</fullName>
    </recommendedName>
    <alternativeName>
        <fullName evidence="14">SET and MYND domain-containing protein 4</fullName>
    </alternativeName>
</protein>
<evidence type="ECO:0000256" key="14">
    <source>
        <dbReference type="ARBA" id="ARBA00093680"/>
    </source>
</evidence>
<dbReference type="PROSITE" id="PS50865">
    <property type="entry name" value="ZF_MYND_2"/>
    <property type="match status" value="1"/>
</dbReference>
<keyword evidence="10" id="KW-0539">Nucleus</keyword>
<evidence type="ECO:0000256" key="10">
    <source>
        <dbReference type="ARBA" id="ARBA00023242"/>
    </source>
</evidence>
<dbReference type="Pfam" id="PF00856">
    <property type="entry name" value="SET"/>
    <property type="match status" value="1"/>
</dbReference>
<dbReference type="Gene3D" id="2.170.270.10">
    <property type="entry name" value="SET domain"/>
    <property type="match status" value="1"/>
</dbReference>
<reference evidence="18 19" key="1">
    <citation type="journal article" date="2018" name="Gigascience">
        <title>Genomes of trombidid mites reveal novel predicted allergens and laterally-transferred genes associated with secondary metabolism.</title>
        <authorList>
            <person name="Dong X."/>
            <person name="Chaisiri K."/>
            <person name="Xia D."/>
            <person name="Armstrong S.D."/>
            <person name="Fang Y."/>
            <person name="Donnelly M.J."/>
            <person name="Kadowaki T."/>
            <person name="McGarry J.W."/>
            <person name="Darby A.C."/>
            <person name="Makepeace B.L."/>
        </authorList>
    </citation>
    <scope>NUCLEOTIDE SEQUENCE [LARGE SCALE GENOMIC DNA]</scope>
    <source>
        <strain evidence="18">UoL-UT</strain>
    </source>
</reference>
<dbReference type="InterPro" id="IPR046341">
    <property type="entry name" value="SET_dom_sf"/>
</dbReference>
<keyword evidence="3" id="KW-0963">Cytoplasm</keyword>
<keyword evidence="7" id="KW-0479">Metal-binding</keyword>
<dbReference type="GO" id="GO:0008170">
    <property type="term" value="F:N-methyltransferase activity"/>
    <property type="evidence" value="ECO:0007669"/>
    <property type="project" value="UniProtKB-ARBA"/>
</dbReference>
<dbReference type="GO" id="GO:0042826">
    <property type="term" value="F:histone deacetylase binding"/>
    <property type="evidence" value="ECO:0007669"/>
    <property type="project" value="TreeGrafter"/>
</dbReference>
<evidence type="ECO:0000256" key="12">
    <source>
        <dbReference type="ARBA" id="ARBA00093423"/>
    </source>
</evidence>
<dbReference type="GO" id="GO:0008276">
    <property type="term" value="F:protein methyltransferase activity"/>
    <property type="evidence" value="ECO:0007669"/>
    <property type="project" value="UniProtKB-ARBA"/>
</dbReference>
<keyword evidence="6" id="KW-0949">S-adenosyl-L-methionine</keyword>
<name>A0A443SJF0_9ACAR</name>
<dbReference type="GO" id="GO:0005634">
    <property type="term" value="C:nucleus"/>
    <property type="evidence" value="ECO:0007669"/>
    <property type="project" value="UniProtKB-SubCell"/>
</dbReference>